<dbReference type="EMBL" id="JAODOP010000004">
    <property type="protein sequence ID" value="MEF3834237.1"/>
    <property type="molecule type" value="Genomic_DNA"/>
</dbReference>
<evidence type="ECO:0000256" key="1">
    <source>
        <dbReference type="ARBA" id="ARBA00004442"/>
    </source>
</evidence>
<keyword evidence="5" id="KW-0998">Cell outer membrane</keyword>
<comment type="similarity">
    <text evidence="2">Belongs to the SusD family.</text>
</comment>
<dbReference type="InterPro" id="IPR011990">
    <property type="entry name" value="TPR-like_helical_dom_sf"/>
</dbReference>
<reference evidence="8 9" key="1">
    <citation type="submission" date="2022-09" db="EMBL/GenBank/DDBJ databases">
        <title>Genome sequencing of Flavivirga sp. MEBiC05379.</title>
        <authorList>
            <person name="Oh H.-M."/>
            <person name="Kwon K.K."/>
            <person name="Park M.J."/>
            <person name="Yang S.-H."/>
        </authorList>
    </citation>
    <scope>NUCLEOTIDE SEQUENCE [LARGE SCALE GENOMIC DNA]</scope>
    <source>
        <strain evidence="8 9">MEBiC05379</strain>
    </source>
</reference>
<dbReference type="PROSITE" id="PS51257">
    <property type="entry name" value="PROKAR_LIPOPROTEIN"/>
    <property type="match status" value="1"/>
</dbReference>
<feature type="chain" id="PRO_5046630808" evidence="6">
    <location>
        <begin position="27"/>
        <end position="438"/>
    </location>
</feature>
<sequence length="438" mass="47286">MKNSNKIKILTIFFALSIAFSCSLNEGESLNGPQITSISEGLSRPELPQVVAGILSDMRIDMETERDVLSVLGREYWHLQSSDPGWGTELAAGLLSNTAFFINRPYTARYAVVKECNILLESLEAESTITIFSSDEIAAIRGFANTIKAHELLSVLNLVYQNGIRTDVADPDNLGPFETYDAALTTIAGLLDSGFTDLTTGGEVSPNTLGVSYIEFNRAIAARVAAYQGNMAGVLSALSDSFMDINGDMNLGAYFRYSAAGADQLNPLFIALNSGDTGAAVAYPDFIETPSVPSFEPGDTRLNKVVARADFPVQLELAGMAGAYDVWIYQSSTDPVGIIRNEELLLLYAEANMVTNPGEAEAAIDAVRAAAGLGVIGAGNVDEDQIIFERRYSLFGEGHRWIDMRRFGRLADINQSFDRAGDISPVPSQFPIPQSEGQ</sequence>
<evidence type="ECO:0000256" key="4">
    <source>
        <dbReference type="ARBA" id="ARBA00023136"/>
    </source>
</evidence>
<dbReference type="RefSeq" id="WP_303306571.1">
    <property type="nucleotide sequence ID" value="NZ_JAODOP010000004.1"/>
</dbReference>
<dbReference type="Proteomes" id="UP001337305">
    <property type="component" value="Unassembled WGS sequence"/>
</dbReference>
<dbReference type="SUPFAM" id="SSF48452">
    <property type="entry name" value="TPR-like"/>
    <property type="match status" value="1"/>
</dbReference>
<comment type="caution">
    <text evidence="8">The sequence shown here is derived from an EMBL/GenBank/DDBJ whole genome shotgun (WGS) entry which is preliminary data.</text>
</comment>
<comment type="subcellular location">
    <subcellularLocation>
        <location evidence="1">Cell outer membrane</location>
    </subcellularLocation>
</comment>
<evidence type="ECO:0000256" key="5">
    <source>
        <dbReference type="ARBA" id="ARBA00023237"/>
    </source>
</evidence>
<evidence type="ECO:0000256" key="6">
    <source>
        <dbReference type="SAM" id="SignalP"/>
    </source>
</evidence>
<keyword evidence="9" id="KW-1185">Reference proteome</keyword>
<keyword evidence="4" id="KW-0472">Membrane</keyword>
<gene>
    <name evidence="8" type="ORF">N1F79_13955</name>
</gene>
<dbReference type="InterPro" id="IPR012944">
    <property type="entry name" value="SusD_RagB_dom"/>
</dbReference>
<organism evidence="8 9">
    <name type="scientific">Flavivirga spongiicola</name>
    <dbReference type="NCBI Taxonomy" id="421621"/>
    <lineage>
        <taxon>Bacteria</taxon>
        <taxon>Pseudomonadati</taxon>
        <taxon>Bacteroidota</taxon>
        <taxon>Flavobacteriia</taxon>
        <taxon>Flavobacteriales</taxon>
        <taxon>Flavobacteriaceae</taxon>
        <taxon>Flavivirga</taxon>
    </lineage>
</organism>
<dbReference type="Gene3D" id="1.25.40.390">
    <property type="match status" value="1"/>
</dbReference>
<evidence type="ECO:0000313" key="8">
    <source>
        <dbReference type="EMBL" id="MEF3834237.1"/>
    </source>
</evidence>
<protein>
    <submittedName>
        <fullName evidence="8">RagB/SusD family nutrient uptake outer membrane protein</fullName>
    </submittedName>
</protein>
<evidence type="ECO:0000256" key="2">
    <source>
        <dbReference type="ARBA" id="ARBA00006275"/>
    </source>
</evidence>
<feature type="signal peptide" evidence="6">
    <location>
        <begin position="1"/>
        <end position="26"/>
    </location>
</feature>
<name>A0ABU7XWG6_9FLAO</name>
<evidence type="ECO:0000256" key="3">
    <source>
        <dbReference type="ARBA" id="ARBA00022729"/>
    </source>
</evidence>
<proteinExistence type="inferred from homology"/>
<evidence type="ECO:0000313" key="9">
    <source>
        <dbReference type="Proteomes" id="UP001337305"/>
    </source>
</evidence>
<feature type="domain" description="RagB/SusD" evidence="7">
    <location>
        <begin position="330"/>
        <end position="421"/>
    </location>
</feature>
<dbReference type="Pfam" id="PF07980">
    <property type="entry name" value="SusD_RagB"/>
    <property type="match status" value="1"/>
</dbReference>
<keyword evidence="3 6" id="KW-0732">Signal</keyword>
<accession>A0ABU7XWG6</accession>
<evidence type="ECO:0000259" key="7">
    <source>
        <dbReference type="Pfam" id="PF07980"/>
    </source>
</evidence>